<protein>
    <submittedName>
        <fullName evidence="1">Uncharacterized protein</fullName>
    </submittedName>
</protein>
<dbReference type="Proteomes" id="UP001610563">
    <property type="component" value="Unassembled WGS sequence"/>
</dbReference>
<sequence length="114" mass="12612">MRIQQLACWPNGKALDYESRDCRFDPCVGHLFLPPEDDIFWLGAHRCLESFFISCPSGSPPLPSLPHGTPEVLLDIQSMARGHLRSLVAGYSTRELLVGNNLVSQATKVVYGSL</sequence>
<organism evidence="1 2">
    <name type="scientific">Aspergillus keveii</name>
    <dbReference type="NCBI Taxonomy" id="714993"/>
    <lineage>
        <taxon>Eukaryota</taxon>
        <taxon>Fungi</taxon>
        <taxon>Dikarya</taxon>
        <taxon>Ascomycota</taxon>
        <taxon>Pezizomycotina</taxon>
        <taxon>Eurotiomycetes</taxon>
        <taxon>Eurotiomycetidae</taxon>
        <taxon>Eurotiales</taxon>
        <taxon>Aspergillaceae</taxon>
        <taxon>Aspergillus</taxon>
        <taxon>Aspergillus subgen. Nidulantes</taxon>
    </lineage>
</organism>
<evidence type="ECO:0000313" key="2">
    <source>
        <dbReference type="Proteomes" id="UP001610563"/>
    </source>
</evidence>
<accession>A0ABR4G3E2</accession>
<comment type="caution">
    <text evidence="1">The sequence shown here is derived from an EMBL/GenBank/DDBJ whole genome shotgun (WGS) entry which is preliminary data.</text>
</comment>
<keyword evidence="2" id="KW-1185">Reference proteome</keyword>
<gene>
    <name evidence="1" type="ORF">BJX66DRAFT_222921</name>
</gene>
<dbReference type="EMBL" id="JBFTWV010000056">
    <property type="protein sequence ID" value="KAL2793547.1"/>
    <property type="molecule type" value="Genomic_DNA"/>
</dbReference>
<proteinExistence type="predicted"/>
<evidence type="ECO:0000313" key="1">
    <source>
        <dbReference type="EMBL" id="KAL2793547.1"/>
    </source>
</evidence>
<reference evidence="1 2" key="1">
    <citation type="submission" date="2024-07" db="EMBL/GenBank/DDBJ databases">
        <title>Section-level genome sequencing and comparative genomics of Aspergillus sections Usti and Cavernicolus.</title>
        <authorList>
            <consortium name="Lawrence Berkeley National Laboratory"/>
            <person name="Nybo J.L."/>
            <person name="Vesth T.C."/>
            <person name="Theobald S."/>
            <person name="Frisvad J.C."/>
            <person name="Larsen T.O."/>
            <person name="Kjaerboelling I."/>
            <person name="Rothschild-Mancinelli K."/>
            <person name="Lyhne E.K."/>
            <person name="Kogle M.E."/>
            <person name="Barry K."/>
            <person name="Clum A."/>
            <person name="Na H."/>
            <person name="Ledsgaard L."/>
            <person name="Lin J."/>
            <person name="Lipzen A."/>
            <person name="Kuo A."/>
            <person name="Riley R."/>
            <person name="Mondo S."/>
            <person name="Labutti K."/>
            <person name="Haridas S."/>
            <person name="Pangalinan J."/>
            <person name="Salamov A.A."/>
            <person name="Simmons B.A."/>
            <person name="Magnuson J.K."/>
            <person name="Chen J."/>
            <person name="Drula E."/>
            <person name="Henrissat B."/>
            <person name="Wiebenga A."/>
            <person name="Lubbers R.J."/>
            <person name="Gomes A.C."/>
            <person name="Makela M.R."/>
            <person name="Stajich J."/>
            <person name="Grigoriev I.V."/>
            <person name="Mortensen U.H."/>
            <person name="De Vries R.P."/>
            <person name="Baker S.E."/>
            <person name="Andersen M.R."/>
        </authorList>
    </citation>
    <scope>NUCLEOTIDE SEQUENCE [LARGE SCALE GENOMIC DNA]</scope>
    <source>
        <strain evidence="1 2">CBS 209.92</strain>
    </source>
</reference>
<name>A0ABR4G3E2_9EURO</name>